<evidence type="ECO:0000313" key="3">
    <source>
        <dbReference type="Proteomes" id="UP000245657"/>
    </source>
</evidence>
<evidence type="ECO:0000256" key="1">
    <source>
        <dbReference type="SAM" id="Phobius"/>
    </source>
</evidence>
<dbReference type="EMBL" id="QGMY01000002">
    <property type="protein sequence ID" value="PWR73861.1"/>
    <property type="molecule type" value="Genomic_DNA"/>
</dbReference>
<reference evidence="2 3" key="1">
    <citation type="submission" date="2018-05" db="EMBL/GenBank/DDBJ databases">
        <title>Draft genome of Methanospirillum lacunae Ki8-1.</title>
        <authorList>
            <person name="Dueholm M.S."/>
            <person name="Nielsen P.H."/>
            <person name="Bakmann L.F."/>
            <person name="Otzen D.E."/>
        </authorList>
    </citation>
    <scope>NUCLEOTIDE SEQUENCE [LARGE SCALE GENOMIC DNA]</scope>
    <source>
        <strain evidence="2 3">Ki8-1</strain>
    </source>
</reference>
<feature type="transmembrane region" description="Helical" evidence="1">
    <location>
        <begin position="135"/>
        <end position="160"/>
    </location>
</feature>
<organism evidence="2 3">
    <name type="scientific">Methanospirillum lacunae</name>
    <dbReference type="NCBI Taxonomy" id="668570"/>
    <lineage>
        <taxon>Archaea</taxon>
        <taxon>Methanobacteriati</taxon>
        <taxon>Methanobacteriota</taxon>
        <taxon>Stenosarchaea group</taxon>
        <taxon>Methanomicrobia</taxon>
        <taxon>Methanomicrobiales</taxon>
        <taxon>Methanospirillaceae</taxon>
        <taxon>Methanospirillum</taxon>
    </lineage>
</organism>
<sequence length="165" mass="18803">MINYGGDRMHYLLQSIRAWDGKNINDLMDLLRAAWEHPDITPNDIWGIRMDNGISDRWKGRVPHARMERLEKKWPHGVIAMDASDKILVAHSYTNSGELYLIDNPHNGSWAAVLVVMVVGLFIAPFLIFPQLITWIMGVIVIGFWAFLFIGGILVSLMIFDGITR</sequence>
<protein>
    <submittedName>
        <fullName evidence="2">Uncharacterized protein</fullName>
    </submittedName>
</protein>
<keyword evidence="3" id="KW-1185">Reference proteome</keyword>
<evidence type="ECO:0000313" key="2">
    <source>
        <dbReference type="EMBL" id="PWR73861.1"/>
    </source>
</evidence>
<accession>A0A2V2NE36</accession>
<dbReference type="Proteomes" id="UP000245657">
    <property type="component" value="Unassembled WGS sequence"/>
</dbReference>
<name>A0A2V2NE36_9EURY</name>
<keyword evidence="1" id="KW-1133">Transmembrane helix</keyword>
<comment type="caution">
    <text evidence="2">The sequence shown here is derived from an EMBL/GenBank/DDBJ whole genome shotgun (WGS) entry which is preliminary data.</text>
</comment>
<keyword evidence="1" id="KW-0472">Membrane</keyword>
<proteinExistence type="predicted"/>
<feature type="transmembrane region" description="Helical" evidence="1">
    <location>
        <begin position="110"/>
        <end position="129"/>
    </location>
</feature>
<gene>
    <name evidence="2" type="ORF">DK846_01445</name>
</gene>
<keyword evidence="1" id="KW-0812">Transmembrane</keyword>
<dbReference type="AlphaFoldDB" id="A0A2V2NE36"/>